<dbReference type="EMBL" id="WFLM01000004">
    <property type="protein sequence ID" value="KAB8037877.1"/>
    <property type="molecule type" value="Genomic_DNA"/>
</dbReference>
<evidence type="ECO:0000313" key="2">
    <source>
        <dbReference type="EMBL" id="KAB8037877.1"/>
    </source>
</evidence>
<organism evidence="2 3">
    <name type="scientific">Silvanigrella paludirubra</name>
    <dbReference type="NCBI Taxonomy" id="2499159"/>
    <lineage>
        <taxon>Bacteria</taxon>
        <taxon>Pseudomonadati</taxon>
        <taxon>Bdellovibrionota</taxon>
        <taxon>Oligoflexia</taxon>
        <taxon>Silvanigrellales</taxon>
        <taxon>Silvanigrellaceae</taxon>
        <taxon>Silvanigrella</taxon>
    </lineage>
</organism>
<accession>A0A6N6VWR5</accession>
<dbReference type="RefSeq" id="WP_153420955.1">
    <property type="nucleotide sequence ID" value="NZ_WFLM01000004.1"/>
</dbReference>
<sequence length="111" mass="13059">MLKKIAFLCFVFSFPFSAFGQSCANGESLHQIRENSYKNNQIIDTKIFQYCGILEKYIHTKYSYDGRNTTIIIFKGFEIYNNYGYIVYESIDTKPSYQYQVPGDQRPKDKD</sequence>
<comment type="caution">
    <text evidence="2">The sequence shown here is derived from an EMBL/GenBank/DDBJ whole genome shotgun (WGS) entry which is preliminary data.</text>
</comment>
<feature type="chain" id="PRO_5026981442" evidence="1">
    <location>
        <begin position="21"/>
        <end position="111"/>
    </location>
</feature>
<evidence type="ECO:0000256" key="1">
    <source>
        <dbReference type="SAM" id="SignalP"/>
    </source>
</evidence>
<name>A0A6N6VWR5_9BACT</name>
<keyword evidence="3" id="KW-1185">Reference proteome</keyword>
<protein>
    <submittedName>
        <fullName evidence="2">Uncharacterized protein</fullName>
    </submittedName>
</protein>
<dbReference type="PROSITE" id="PS51257">
    <property type="entry name" value="PROKAR_LIPOPROTEIN"/>
    <property type="match status" value="1"/>
</dbReference>
<reference evidence="2 3" key="1">
    <citation type="submission" date="2019-10" db="EMBL/GenBank/DDBJ databases">
        <title>New species of Slilvanegrellaceae.</title>
        <authorList>
            <person name="Pitt A."/>
            <person name="Hahn M.W."/>
        </authorList>
    </citation>
    <scope>NUCLEOTIDE SEQUENCE [LARGE SCALE GENOMIC DNA]</scope>
    <source>
        <strain evidence="2 3">SP-Ram-0.45-NSY-1</strain>
    </source>
</reference>
<proteinExistence type="predicted"/>
<gene>
    <name evidence="2" type="ORF">GCL60_11930</name>
</gene>
<feature type="signal peptide" evidence="1">
    <location>
        <begin position="1"/>
        <end position="20"/>
    </location>
</feature>
<dbReference type="Proteomes" id="UP000437748">
    <property type="component" value="Unassembled WGS sequence"/>
</dbReference>
<evidence type="ECO:0000313" key="3">
    <source>
        <dbReference type="Proteomes" id="UP000437748"/>
    </source>
</evidence>
<keyword evidence="1" id="KW-0732">Signal</keyword>
<dbReference type="AlphaFoldDB" id="A0A6N6VWR5"/>